<keyword evidence="1 2" id="KW-0597">Phosphoprotein</keyword>
<evidence type="ECO:0000259" key="4">
    <source>
        <dbReference type="PROSITE" id="PS50110"/>
    </source>
</evidence>
<dbReference type="Proteomes" id="UP000246077">
    <property type="component" value="Unassembled WGS sequence"/>
</dbReference>
<dbReference type="PANTHER" id="PTHR44591">
    <property type="entry name" value="STRESS RESPONSE REGULATOR PROTEIN 1"/>
    <property type="match status" value="1"/>
</dbReference>
<feature type="compositionally biased region" description="Basic and acidic residues" evidence="3">
    <location>
        <begin position="17"/>
        <end position="30"/>
    </location>
</feature>
<evidence type="ECO:0000256" key="2">
    <source>
        <dbReference type="PROSITE-ProRule" id="PRU00169"/>
    </source>
</evidence>
<evidence type="ECO:0000313" key="5">
    <source>
        <dbReference type="EMBL" id="PWR20095.1"/>
    </source>
</evidence>
<dbReference type="PANTHER" id="PTHR44591:SF25">
    <property type="entry name" value="CHEMOTAXIS TWO-COMPONENT RESPONSE REGULATOR"/>
    <property type="match status" value="1"/>
</dbReference>
<feature type="modified residue" description="4-aspartylphosphate" evidence="2">
    <location>
        <position position="154"/>
    </location>
</feature>
<keyword evidence="6" id="KW-1185">Reference proteome</keyword>
<comment type="caution">
    <text evidence="5">The sequence shown here is derived from an EMBL/GenBank/DDBJ whole genome shotgun (WGS) entry which is preliminary data.</text>
</comment>
<evidence type="ECO:0000256" key="1">
    <source>
        <dbReference type="ARBA" id="ARBA00022553"/>
    </source>
</evidence>
<dbReference type="PROSITE" id="PS50110">
    <property type="entry name" value="RESPONSE_REGULATORY"/>
    <property type="match status" value="1"/>
</dbReference>
<dbReference type="AlphaFoldDB" id="A0A317E522"/>
<sequence length="218" mass="23999">MHHLAEIHRQVVVAEGGRPDRKQRGGKRDGIGGVDLGGVHRAIPFGWQEQSYAFARPRDIQGGRIRETTYPGILLWINGRRPGTGMMPAMDDRLPFDGSTSPRPCIALIEDDVPLLDALCFALDTEGYAIRAFADEASLLAAGDLGDVRCFVIDFMLVPMDGLDLLAELRRRGSTAPAILITTEPDKRCRRRARLMGAAIIEKPLMTDALSRKIRALV</sequence>
<organism evidence="5 6">
    <name type="scientific">Zavarzinia compransoris</name>
    <dbReference type="NCBI Taxonomy" id="1264899"/>
    <lineage>
        <taxon>Bacteria</taxon>
        <taxon>Pseudomonadati</taxon>
        <taxon>Pseudomonadota</taxon>
        <taxon>Alphaproteobacteria</taxon>
        <taxon>Rhodospirillales</taxon>
        <taxon>Zavarziniaceae</taxon>
        <taxon>Zavarzinia</taxon>
    </lineage>
</organism>
<dbReference type="OrthoDB" id="7188454at2"/>
<dbReference type="SUPFAM" id="SSF52172">
    <property type="entry name" value="CheY-like"/>
    <property type="match status" value="1"/>
</dbReference>
<dbReference type="Gene3D" id="3.40.50.2300">
    <property type="match status" value="1"/>
</dbReference>
<dbReference type="GO" id="GO:0000160">
    <property type="term" value="P:phosphorelay signal transduction system"/>
    <property type="evidence" value="ECO:0007669"/>
    <property type="project" value="InterPro"/>
</dbReference>
<dbReference type="InterPro" id="IPR011006">
    <property type="entry name" value="CheY-like_superfamily"/>
</dbReference>
<gene>
    <name evidence="5" type="ORF">DKG75_14290</name>
</gene>
<dbReference type="SMART" id="SM00448">
    <property type="entry name" value="REC"/>
    <property type="match status" value="1"/>
</dbReference>
<feature type="region of interest" description="Disordered" evidence="3">
    <location>
        <begin position="13"/>
        <end position="33"/>
    </location>
</feature>
<proteinExistence type="predicted"/>
<protein>
    <recommendedName>
        <fullName evidence="4">Response regulatory domain-containing protein</fullName>
    </recommendedName>
</protein>
<evidence type="ECO:0000256" key="3">
    <source>
        <dbReference type="SAM" id="MobiDB-lite"/>
    </source>
</evidence>
<feature type="domain" description="Response regulatory" evidence="4">
    <location>
        <begin position="105"/>
        <end position="218"/>
    </location>
</feature>
<reference evidence="6" key="1">
    <citation type="submission" date="2018-05" db="EMBL/GenBank/DDBJ databases">
        <title>Zavarzinia sp. HR-AS.</title>
        <authorList>
            <person name="Lee Y."/>
            <person name="Jeon C.O."/>
        </authorList>
    </citation>
    <scope>NUCLEOTIDE SEQUENCE [LARGE SCALE GENOMIC DNA]</scope>
    <source>
        <strain evidence="6">DSM 1231</strain>
    </source>
</reference>
<accession>A0A317E522</accession>
<dbReference type="InterPro" id="IPR001789">
    <property type="entry name" value="Sig_transdc_resp-reg_receiver"/>
</dbReference>
<name>A0A317E522_9PROT</name>
<dbReference type="EMBL" id="QGLF01000004">
    <property type="protein sequence ID" value="PWR20095.1"/>
    <property type="molecule type" value="Genomic_DNA"/>
</dbReference>
<dbReference type="Pfam" id="PF00072">
    <property type="entry name" value="Response_reg"/>
    <property type="match status" value="1"/>
</dbReference>
<evidence type="ECO:0000313" key="6">
    <source>
        <dbReference type="Proteomes" id="UP000246077"/>
    </source>
</evidence>
<dbReference type="CDD" id="cd00156">
    <property type="entry name" value="REC"/>
    <property type="match status" value="1"/>
</dbReference>
<dbReference type="InterPro" id="IPR050595">
    <property type="entry name" value="Bact_response_regulator"/>
</dbReference>